<dbReference type="PRINTS" id="PR01036">
    <property type="entry name" value="TCRTETB"/>
</dbReference>
<organism evidence="10 11">
    <name type="scientific">Virgisporangium aliadipatigenens</name>
    <dbReference type="NCBI Taxonomy" id="741659"/>
    <lineage>
        <taxon>Bacteria</taxon>
        <taxon>Bacillati</taxon>
        <taxon>Actinomycetota</taxon>
        <taxon>Actinomycetes</taxon>
        <taxon>Micromonosporales</taxon>
        <taxon>Micromonosporaceae</taxon>
        <taxon>Virgisporangium</taxon>
    </lineage>
</organism>
<comment type="caution">
    <text evidence="10">The sequence shown here is derived from an EMBL/GenBank/DDBJ whole genome shotgun (WGS) entry which is preliminary data.</text>
</comment>
<name>A0A8J4DW10_9ACTN</name>
<protein>
    <submittedName>
        <fullName evidence="10">MFS transporter</fullName>
    </submittedName>
</protein>
<evidence type="ECO:0000256" key="5">
    <source>
        <dbReference type="ARBA" id="ARBA00022692"/>
    </source>
</evidence>
<dbReference type="AlphaFoldDB" id="A0A8J4DW10"/>
<keyword evidence="3" id="KW-0813">Transport</keyword>
<evidence type="ECO:0000256" key="3">
    <source>
        <dbReference type="ARBA" id="ARBA00022448"/>
    </source>
</evidence>
<comment type="similarity">
    <text evidence="2">Belongs to the major facilitator superfamily. EmrB family.</text>
</comment>
<proteinExistence type="inferred from homology"/>
<dbReference type="GO" id="GO:0005886">
    <property type="term" value="C:plasma membrane"/>
    <property type="evidence" value="ECO:0007669"/>
    <property type="project" value="UniProtKB-SubCell"/>
</dbReference>
<dbReference type="Gene3D" id="1.20.1720.10">
    <property type="entry name" value="Multidrug resistance protein D"/>
    <property type="match status" value="1"/>
</dbReference>
<dbReference type="Pfam" id="PF07690">
    <property type="entry name" value="MFS_1"/>
    <property type="match status" value="1"/>
</dbReference>
<feature type="transmembrane region" description="Helical" evidence="8">
    <location>
        <begin position="35"/>
        <end position="55"/>
    </location>
</feature>
<dbReference type="EMBL" id="BOPF01000038">
    <property type="protein sequence ID" value="GIJ50682.1"/>
    <property type="molecule type" value="Genomic_DNA"/>
</dbReference>
<feature type="transmembrane region" description="Helical" evidence="8">
    <location>
        <begin position="149"/>
        <end position="167"/>
    </location>
</feature>
<keyword evidence="4" id="KW-1003">Cell membrane</keyword>
<evidence type="ECO:0000313" key="10">
    <source>
        <dbReference type="EMBL" id="GIJ50682.1"/>
    </source>
</evidence>
<evidence type="ECO:0000259" key="9">
    <source>
        <dbReference type="PROSITE" id="PS50850"/>
    </source>
</evidence>
<feature type="domain" description="Major facilitator superfamily (MFS) profile" evidence="9">
    <location>
        <begin position="1"/>
        <end position="428"/>
    </location>
</feature>
<accession>A0A8J4DW10</accession>
<evidence type="ECO:0000313" key="11">
    <source>
        <dbReference type="Proteomes" id="UP000619260"/>
    </source>
</evidence>
<feature type="transmembrane region" description="Helical" evidence="8">
    <location>
        <begin position="276"/>
        <end position="294"/>
    </location>
</feature>
<dbReference type="PROSITE" id="PS50850">
    <property type="entry name" value="MFS"/>
    <property type="match status" value="1"/>
</dbReference>
<dbReference type="SUPFAM" id="SSF103473">
    <property type="entry name" value="MFS general substrate transporter"/>
    <property type="match status" value="1"/>
</dbReference>
<feature type="transmembrane region" description="Helical" evidence="8">
    <location>
        <begin position="206"/>
        <end position="223"/>
    </location>
</feature>
<dbReference type="NCBIfam" id="TIGR00711">
    <property type="entry name" value="efflux_EmrB"/>
    <property type="match status" value="1"/>
</dbReference>
<feature type="transmembrane region" description="Helical" evidence="8">
    <location>
        <begin position="95"/>
        <end position="114"/>
    </location>
</feature>
<feature type="transmembrane region" description="Helical" evidence="8">
    <location>
        <begin position="239"/>
        <end position="264"/>
    </location>
</feature>
<feature type="transmembrane region" description="Helical" evidence="8">
    <location>
        <begin position="335"/>
        <end position="356"/>
    </location>
</feature>
<gene>
    <name evidence="10" type="primary">emrB_2</name>
    <name evidence="10" type="ORF">Val02_75680</name>
</gene>
<comment type="subcellular location">
    <subcellularLocation>
        <location evidence="1">Cell membrane</location>
        <topology evidence="1">Multi-pass membrane protein</topology>
    </subcellularLocation>
</comment>
<dbReference type="InterPro" id="IPR020846">
    <property type="entry name" value="MFS_dom"/>
</dbReference>
<keyword evidence="5 8" id="KW-0812">Transmembrane</keyword>
<feature type="transmembrane region" description="Helical" evidence="8">
    <location>
        <begin position="67"/>
        <end position="89"/>
    </location>
</feature>
<feature type="transmembrane region" description="Helical" evidence="8">
    <location>
        <begin position="377"/>
        <end position="400"/>
    </location>
</feature>
<reference evidence="10" key="1">
    <citation type="submission" date="2021-01" db="EMBL/GenBank/DDBJ databases">
        <title>Whole genome shotgun sequence of Virgisporangium aliadipatigenens NBRC 105644.</title>
        <authorList>
            <person name="Komaki H."/>
            <person name="Tamura T."/>
        </authorList>
    </citation>
    <scope>NUCLEOTIDE SEQUENCE</scope>
    <source>
        <strain evidence="10">NBRC 105644</strain>
    </source>
</reference>
<feature type="transmembrane region" description="Helical" evidence="8">
    <location>
        <begin position="179"/>
        <end position="200"/>
    </location>
</feature>
<evidence type="ECO:0000256" key="8">
    <source>
        <dbReference type="SAM" id="Phobius"/>
    </source>
</evidence>
<dbReference type="InterPro" id="IPR011701">
    <property type="entry name" value="MFS"/>
</dbReference>
<dbReference type="GO" id="GO:0022857">
    <property type="term" value="F:transmembrane transporter activity"/>
    <property type="evidence" value="ECO:0007669"/>
    <property type="project" value="InterPro"/>
</dbReference>
<evidence type="ECO:0000256" key="2">
    <source>
        <dbReference type="ARBA" id="ARBA00008537"/>
    </source>
</evidence>
<feature type="transmembrane region" description="Helical" evidence="8">
    <location>
        <begin position="121"/>
        <end position="143"/>
    </location>
</feature>
<dbReference type="InterPro" id="IPR004638">
    <property type="entry name" value="EmrB-like"/>
</dbReference>
<keyword evidence="11" id="KW-1185">Reference proteome</keyword>
<evidence type="ECO:0000256" key="7">
    <source>
        <dbReference type="ARBA" id="ARBA00023136"/>
    </source>
</evidence>
<dbReference type="Proteomes" id="UP000619260">
    <property type="component" value="Unassembled WGS sequence"/>
</dbReference>
<sequence>MASGAFLSGLDAAVVNVGLDTIGRDLDTTLDVAQWVANGYLVAFAASLPACGWLARRLGPARLWLGALAVFTVASGLCAVAGTIGWLVAARVLQGLAAGLLIPAGQTILGRAVGPQRLGRVMATLGVAVTLAPAVGPVVGGVVLHYLSWPWLFLINLPVGLLALLAGRRLPYGTGERPGPLDHAGLLLLSLALPLVVYGAAFTEPLPLALGILCGGAFVAHALRRERPVLDLRLFRTPAYAAACATAACAGAAMFGSAVLFPLYFQLGRGAEPLDAGLLLVSASIGTALVLPVSGRLVDRFGGGAVALAGGLALVGTTVPFAVLDVNADGVLVQALLFLRGAAVALAVMPATTGAFKAVTVEQLPDATTQVNIVTRVGGALGGAAFTLIVASGLASGAGAALRESFGWLTGASVLGVAAAFWLAVAERASQDRPVTVDMSS</sequence>
<dbReference type="PANTHER" id="PTHR42718">
    <property type="entry name" value="MAJOR FACILITATOR SUPERFAMILY MULTIDRUG TRANSPORTER MFSC"/>
    <property type="match status" value="1"/>
</dbReference>
<evidence type="ECO:0000256" key="6">
    <source>
        <dbReference type="ARBA" id="ARBA00022989"/>
    </source>
</evidence>
<feature type="transmembrane region" description="Helical" evidence="8">
    <location>
        <begin position="301"/>
        <end position="323"/>
    </location>
</feature>
<dbReference type="PANTHER" id="PTHR42718:SF9">
    <property type="entry name" value="MAJOR FACILITATOR SUPERFAMILY MULTIDRUG TRANSPORTER MFSC"/>
    <property type="match status" value="1"/>
</dbReference>
<evidence type="ECO:0000256" key="1">
    <source>
        <dbReference type="ARBA" id="ARBA00004651"/>
    </source>
</evidence>
<keyword evidence="6 8" id="KW-1133">Transmembrane helix</keyword>
<dbReference type="Gene3D" id="1.20.1250.20">
    <property type="entry name" value="MFS general substrate transporter like domains"/>
    <property type="match status" value="1"/>
</dbReference>
<keyword evidence="7 8" id="KW-0472">Membrane</keyword>
<feature type="transmembrane region" description="Helical" evidence="8">
    <location>
        <begin position="406"/>
        <end position="425"/>
    </location>
</feature>
<evidence type="ECO:0000256" key="4">
    <source>
        <dbReference type="ARBA" id="ARBA00022475"/>
    </source>
</evidence>
<dbReference type="InterPro" id="IPR036259">
    <property type="entry name" value="MFS_trans_sf"/>
</dbReference>